<feature type="binding site" evidence="11">
    <location>
        <position position="517"/>
    </location>
    <ligand>
        <name>ATP</name>
        <dbReference type="ChEBI" id="CHEBI:30616"/>
    </ligand>
</feature>
<evidence type="ECO:0000256" key="11">
    <source>
        <dbReference type="HAMAP-Rule" id="MF_03173"/>
    </source>
</evidence>
<feature type="binding site" evidence="11">
    <location>
        <position position="516"/>
    </location>
    <ligand>
        <name>ATP</name>
        <dbReference type="ChEBI" id="CHEBI:30616"/>
    </ligand>
</feature>
<evidence type="ECO:0000259" key="13">
    <source>
        <dbReference type="Pfam" id="PF07910"/>
    </source>
</evidence>
<evidence type="ECO:0000256" key="4">
    <source>
        <dbReference type="ARBA" id="ARBA00022552"/>
    </source>
</evidence>
<dbReference type="InterPro" id="IPR020618">
    <property type="entry name" value="Adenyl_kinase_AK6"/>
</dbReference>
<organism evidence="14 15">
    <name type="scientific">Aspergillus lentulus</name>
    <dbReference type="NCBI Taxonomy" id="293939"/>
    <lineage>
        <taxon>Eukaryota</taxon>
        <taxon>Fungi</taxon>
        <taxon>Dikarya</taxon>
        <taxon>Ascomycota</taxon>
        <taxon>Pezizomycotina</taxon>
        <taxon>Eurotiomycetes</taxon>
        <taxon>Eurotiomycetidae</taxon>
        <taxon>Eurotiales</taxon>
        <taxon>Aspergillaceae</taxon>
        <taxon>Aspergillus</taxon>
        <taxon>Aspergillus subgen. Fumigati</taxon>
    </lineage>
</organism>
<dbReference type="InterPro" id="IPR027417">
    <property type="entry name" value="P-loop_NTPase"/>
</dbReference>
<keyword evidence="9 11" id="KW-0067">ATP-binding</keyword>
<dbReference type="PANTHER" id="PTHR12595">
    <property type="entry name" value="POS9-ACTIVATING FACTOR FAP7-RELATED"/>
    <property type="match status" value="1"/>
</dbReference>
<gene>
    <name evidence="14" type="ORF">CNMCM8927_002100</name>
</gene>
<feature type="region of interest" description="LID" evidence="11">
    <location>
        <begin position="610"/>
        <end position="620"/>
    </location>
</feature>
<dbReference type="EC" id="2.7.4.3" evidence="11"/>
<evidence type="ECO:0000256" key="2">
    <source>
        <dbReference type="ARBA" id="ARBA00022490"/>
    </source>
</evidence>
<evidence type="ECO:0000256" key="10">
    <source>
        <dbReference type="ARBA" id="ARBA00023242"/>
    </source>
</evidence>
<evidence type="ECO:0000256" key="8">
    <source>
        <dbReference type="ARBA" id="ARBA00022801"/>
    </source>
</evidence>
<proteinExistence type="inferred from homology"/>
<keyword evidence="10 11" id="KW-0539">Nucleus</keyword>
<keyword evidence="4 11" id="KW-0698">rRNA processing</keyword>
<evidence type="ECO:0000256" key="7">
    <source>
        <dbReference type="ARBA" id="ARBA00022777"/>
    </source>
</evidence>
<comment type="similarity">
    <text evidence="11">Belongs to the adenylate kinase family. AK6 subfamily.</text>
</comment>
<evidence type="ECO:0000313" key="15">
    <source>
        <dbReference type="Proteomes" id="UP000649114"/>
    </source>
</evidence>
<dbReference type="GO" id="GO:0005737">
    <property type="term" value="C:cytoplasm"/>
    <property type="evidence" value="ECO:0007669"/>
    <property type="project" value="UniProtKB-SubCell"/>
</dbReference>
<dbReference type="Proteomes" id="UP000649114">
    <property type="component" value="Unassembled WGS sequence"/>
</dbReference>
<reference evidence="14" key="1">
    <citation type="journal article" date="2020" name="bioRxiv">
        <title>Genomic and phenotypic heterogeneity of clinical isolates of the human pathogens Aspergillus fumigatus, Aspergillus lentulus and Aspergillus fumigatiaffinis.</title>
        <authorList>
            <person name="dos Santos R.A.C."/>
            <person name="Steenwyk J.L."/>
            <person name="Rivero-Menendez O."/>
            <person name="Mead M.E."/>
            <person name="Silva L.P."/>
            <person name="Bastos R.W."/>
            <person name="Alastruey-Izquierdo A."/>
            <person name="Goldman G.H."/>
            <person name="Rokas A."/>
        </authorList>
    </citation>
    <scope>NUCLEOTIDE SEQUENCE</scope>
    <source>
        <strain evidence="14">CNM-CM8927</strain>
    </source>
</reference>
<sequence>MGQDDVHHPTCPFCPFSDPDDAFVAQHVEYCHPDGGGQTEPPSGENRDEDRPTIRYQQPQMPGDEIVYIKCPHGCGGILPSAEIPYHLDMHAAEEMAVDNAPSIYSKRPLTVSKVQNPVLPRSHNRTGDDEALEDPCNFSFQPRFRRRGPGPSSTGNEVTSPLLANVTIPGSVKRLGRAELGPYAHEKRMPAWLRRLLEQGAKKTQSNIIGPDGKLSKLETIDNEASNVISVLSQLCEQDKSVQRAFFCSPNVRQISKMPREGGFCGYRNIQMLISYIQESHISGHEHFTETLPTILQLQDMIESAWDMGFNSVGRAETGGIRGTRKYIGTPEAQALFLSLGIDCEASSIGGTREMRAHDALYAAVAAYFRSACSLDGDDKVFLTNLPPIYLQHHGHSLTIVGFEVRGDGGANLLVFDPMFKIPLAVRRLSGPRTIASLDPTKVLKAYRRGTTYLQKYKVFELLSAAPLKNSPELLDSVAWYQTRLIHHSRAVGTVAGASMRRSPNVIITGTPGVGKTVHCEKLAQEVGLRHLSINQVAKDRGCFESYDQDLETWIVDEDKLLDAIEDEVLQGGYLIDWHACDLFPKSWIDLVVVLRCPSTSILYDRLSARKYKEAKLQENLDSEIFGVLSEEAREAFDEQIVVELNSEEDDDVESNCARISAWIESWKESRLENKE</sequence>
<accession>A0AAN6BSV6</accession>
<dbReference type="SUPFAM" id="SSF52540">
    <property type="entry name" value="P-loop containing nucleoside triphosphate hydrolases"/>
    <property type="match status" value="1"/>
</dbReference>
<feature type="binding site" evidence="11">
    <location>
        <position position="611"/>
    </location>
    <ligand>
        <name>ATP</name>
        <dbReference type="ChEBI" id="CHEBI:30616"/>
    </ligand>
</feature>
<dbReference type="Pfam" id="PF07910">
    <property type="entry name" value="Peptidase_C78"/>
    <property type="match status" value="1"/>
</dbReference>
<dbReference type="PANTHER" id="PTHR12595:SF0">
    <property type="entry name" value="ADENYLATE KINASE ISOENZYME 6"/>
    <property type="match status" value="1"/>
</dbReference>
<evidence type="ECO:0000256" key="5">
    <source>
        <dbReference type="ARBA" id="ARBA00022679"/>
    </source>
</evidence>
<comment type="caution">
    <text evidence="14">The sequence shown here is derived from an EMBL/GenBank/DDBJ whole genome shotgun (WGS) entry which is preliminary data.</text>
</comment>
<feature type="binding site" evidence="11">
    <location>
        <position position="519"/>
    </location>
    <ligand>
        <name>ATP</name>
        <dbReference type="ChEBI" id="CHEBI:30616"/>
    </ligand>
</feature>
<evidence type="ECO:0000256" key="9">
    <source>
        <dbReference type="ARBA" id="ARBA00022840"/>
    </source>
</evidence>
<dbReference type="AlphaFoldDB" id="A0AAN6BSV6"/>
<dbReference type="EMBL" id="JAAAPU010000015">
    <property type="protein sequence ID" value="KAF4207787.1"/>
    <property type="molecule type" value="Genomic_DNA"/>
</dbReference>
<feature type="region of interest" description="Disordered" evidence="12">
    <location>
        <begin position="31"/>
        <end position="51"/>
    </location>
</feature>
<reference evidence="14" key="2">
    <citation type="submission" date="2020-04" db="EMBL/GenBank/DDBJ databases">
        <authorList>
            <person name="Santos R.A.C."/>
            <person name="Steenwyk J.L."/>
            <person name="Rivero-Menendez O."/>
            <person name="Mead M.E."/>
            <person name="Silva L.P."/>
            <person name="Bastos R.W."/>
            <person name="Alastruey-Izquierdo A."/>
            <person name="Goldman G.H."/>
            <person name="Rokas A."/>
        </authorList>
    </citation>
    <scope>NUCLEOTIDE SEQUENCE</scope>
    <source>
        <strain evidence="14">CNM-CM8927</strain>
    </source>
</reference>
<feature type="region of interest" description="NMPbind" evidence="11">
    <location>
        <begin position="534"/>
        <end position="557"/>
    </location>
</feature>
<dbReference type="Pfam" id="PF13238">
    <property type="entry name" value="AAA_18"/>
    <property type="match status" value="1"/>
</dbReference>
<dbReference type="InterPro" id="IPR012462">
    <property type="entry name" value="UFSP1/2_DUB_cat"/>
</dbReference>
<protein>
    <recommendedName>
        <fullName evidence="11">Adenylate kinase isoenzyme 6 homolog</fullName>
        <shortName evidence="11">AK6</shortName>
        <ecNumber evidence="11">2.7.4.3</ecNumber>
    </recommendedName>
    <alternativeName>
        <fullName evidence="11">Dual activity adenylate kinase/ATPase</fullName>
        <shortName evidence="11">AK/ATPase</shortName>
    </alternativeName>
</protein>
<dbReference type="Gene3D" id="3.40.50.300">
    <property type="entry name" value="P-loop containing nucleotide triphosphate hydrolases"/>
    <property type="match status" value="1"/>
</dbReference>
<keyword evidence="8" id="KW-0378">Hydrolase</keyword>
<evidence type="ECO:0000256" key="12">
    <source>
        <dbReference type="SAM" id="MobiDB-lite"/>
    </source>
</evidence>
<dbReference type="FunFam" id="3.40.50.300:FF:000372">
    <property type="entry name" value="Adenylate kinase isoenzyme 6 homolog"/>
    <property type="match status" value="1"/>
</dbReference>
<dbReference type="GO" id="GO:0004017">
    <property type="term" value="F:AMP kinase activity"/>
    <property type="evidence" value="ECO:0007669"/>
    <property type="project" value="UniProtKB-UniRule"/>
</dbReference>
<comment type="function">
    <text evidence="11">Broad-specificity nucleoside monophosphate (NMP) kinase that catalyzes the reversible transfer of the terminal phosphate group between nucleoside triphosphates and monophosphates. Has also ATPase activity. Involved in the late cytoplasmic maturation steps of the 40S ribosomal particles, specifically 18S rRNA maturation. While NMP activity is not required for ribosome maturation, ATPase activity is. Associates transiently with small ribosomal subunit protein uS11. ATP hydrolysis breaks the interaction with uS11. May temporarily remove uS11 from the ribosome to enable a conformational change of the ribosomal RNA that is needed for the final maturation step of the small ribosomal subunit. Its NMP activity may have a role in nuclear energy homeostasis.</text>
</comment>
<dbReference type="GO" id="GO:0042274">
    <property type="term" value="P:ribosomal small subunit biogenesis"/>
    <property type="evidence" value="ECO:0007669"/>
    <property type="project" value="UniProtKB-UniRule"/>
</dbReference>
<name>A0AAN6BSV6_ASPLE</name>
<comment type="catalytic activity">
    <reaction evidence="11">
        <text>ATP + H2O = ADP + phosphate + H(+)</text>
        <dbReference type="Rhea" id="RHEA:13065"/>
        <dbReference type="ChEBI" id="CHEBI:15377"/>
        <dbReference type="ChEBI" id="CHEBI:15378"/>
        <dbReference type="ChEBI" id="CHEBI:30616"/>
        <dbReference type="ChEBI" id="CHEBI:43474"/>
        <dbReference type="ChEBI" id="CHEBI:456216"/>
    </reaction>
</comment>
<evidence type="ECO:0000256" key="1">
    <source>
        <dbReference type="ARBA" id="ARBA00000582"/>
    </source>
</evidence>
<keyword evidence="7 11" id="KW-0418">Kinase</keyword>
<keyword evidence="3 11" id="KW-0690">Ribosome biogenesis</keyword>
<dbReference type="GO" id="GO:0005524">
    <property type="term" value="F:ATP binding"/>
    <property type="evidence" value="ECO:0007669"/>
    <property type="project" value="UniProtKB-KW"/>
</dbReference>
<comment type="catalytic activity">
    <reaction evidence="1 11">
        <text>AMP + ATP = 2 ADP</text>
        <dbReference type="Rhea" id="RHEA:12973"/>
        <dbReference type="ChEBI" id="CHEBI:30616"/>
        <dbReference type="ChEBI" id="CHEBI:456215"/>
        <dbReference type="ChEBI" id="CHEBI:456216"/>
        <dbReference type="EC" id="2.7.4.3"/>
    </reaction>
</comment>
<dbReference type="GO" id="GO:0016887">
    <property type="term" value="F:ATP hydrolysis activity"/>
    <property type="evidence" value="ECO:0007669"/>
    <property type="project" value="UniProtKB-UniRule"/>
</dbReference>
<dbReference type="GO" id="GO:0006364">
    <property type="term" value="P:rRNA processing"/>
    <property type="evidence" value="ECO:0007669"/>
    <property type="project" value="UniProtKB-KW"/>
</dbReference>
<comment type="caution">
    <text evidence="11">Lacks conserved residue(s) required for the propagation of feature annotation.</text>
</comment>
<feature type="binding site" evidence="11">
    <location>
        <position position="518"/>
    </location>
    <ligand>
        <name>ATP</name>
        <dbReference type="ChEBI" id="CHEBI:30616"/>
    </ligand>
</feature>
<keyword evidence="2 11" id="KW-0963">Cytoplasm</keyword>
<keyword evidence="6 11" id="KW-0547">Nucleotide-binding</keyword>
<feature type="binding site" evidence="11">
    <location>
        <position position="514"/>
    </location>
    <ligand>
        <name>ATP</name>
        <dbReference type="ChEBI" id="CHEBI:30616"/>
    </ligand>
</feature>
<evidence type="ECO:0000256" key="6">
    <source>
        <dbReference type="ARBA" id="ARBA00022741"/>
    </source>
</evidence>
<feature type="region of interest" description="Disordered" evidence="12">
    <location>
        <begin position="119"/>
        <end position="160"/>
    </location>
</feature>
<dbReference type="Gene3D" id="3.90.70.130">
    <property type="match status" value="1"/>
</dbReference>
<feature type="domain" description="UFSP1/2/DUB catalytic" evidence="13">
    <location>
        <begin position="243"/>
        <end position="464"/>
    </location>
</feature>
<evidence type="ECO:0000256" key="3">
    <source>
        <dbReference type="ARBA" id="ARBA00022517"/>
    </source>
</evidence>
<dbReference type="GO" id="GO:0005634">
    <property type="term" value="C:nucleus"/>
    <property type="evidence" value="ECO:0007669"/>
    <property type="project" value="UniProtKB-SubCell"/>
</dbReference>
<comment type="subunit">
    <text evidence="11">Interacts with small ribosomal subunit protein uS11. Not a structural component of 43S pre-ribosomes, but transiently interacts with them by binding to uS11.</text>
</comment>
<comment type="subcellular location">
    <subcellularLocation>
        <location evidence="11">Cytoplasm</location>
    </subcellularLocation>
    <subcellularLocation>
        <location evidence="11">Nucleus</location>
    </subcellularLocation>
</comment>
<dbReference type="HAMAP" id="MF_00039">
    <property type="entry name" value="Adenylate_kinase_AK6"/>
    <property type="match status" value="1"/>
</dbReference>
<keyword evidence="5 11" id="KW-0808">Transferase</keyword>
<evidence type="ECO:0000313" key="14">
    <source>
        <dbReference type="EMBL" id="KAF4207787.1"/>
    </source>
</evidence>